<dbReference type="Proteomes" id="UP000014127">
    <property type="component" value="Unassembled WGS sequence"/>
</dbReference>
<keyword evidence="5" id="KW-1185">Reference proteome</keyword>
<proteinExistence type="predicted"/>
<evidence type="ECO:0000313" key="4">
    <source>
        <dbReference type="EMBL" id="EOT40076.1"/>
    </source>
</evidence>
<feature type="compositionally biased region" description="Polar residues" evidence="2">
    <location>
        <begin position="502"/>
        <end position="515"/>
    </location>
</feature>
<dbReference type="InterPro" id="IPR036388">
    <property type="entry name" value="WH-like_DNA-bd_sf"/>
</dbReference>
<dbReference type="Gene3D" id="1.10.10.10">
    <property type="entry name" value="Winged helix-like DNA-binding domain superfamily/Winged helix DNA-binding domain"/>
    <property type="match status" value="1"/>
</dbReference>
<dbReference type="Pfam" id="PF05043">
    <property type="entry name" value="Mga"/>
    <property type="match status" value="1"/>
</dbReference>
<feature type="coiled-coil region" evidence="1">
    <location>
        <begin position="275"/>
        <end position="302"/>
    </location>
</feature>
<comment type="caution">
    <text evidence="4">The sequence shown here is derived from an EMBL/GenBank/DDBJ whole genome shotgun (WGS) entry which is preliminary data.</text>
</comment>
<dbReference type="EMBL" id="AHYR01000009">
    <property type="protein sequence ID" value="EOT40076.1"/>
    <property type="molecule type" value="Genomic_DNA"/>
</dbReference>
<evidence type="ECO:0000259" key="3">
    <source>
        <dbReference type="Pfam" id="PF05043"/>
    </source>
</evidence>
<keyword evidence="1" id="KW-0175">Coiled coil</keyword>
<feature type="domain" description="Mga helix-turn-helix" evidence="3">
    <location>
        <begin position="82"/>
        <end position="162"/>
    </location>
</feature>
<dbReference type="OrthoDB" id="2183236at2"/>
<organism evidence="4 5">
    <name type="scientific">Enterococcus dispar ATCC 51266</name>
    <dbReference type="NCBI Taxonomy" id="1139219"/>
    <lineage>
        <taxon>Bacteria</taxon>
        <taxon>Bacillati</taxon>
        <taxon>Bacillota</taxon>
        <taxon>Bacilli</taxon>
        <taxon>Lactobacillales</taxon>
        <taxon>Enterococcaceae</taxon>
        <taxon>Enterococcus</taxon>
    </lineage>
</organism>
<accession>S1P2L4</accession>
<reference evidence="4 5" key="1">
    <citation type="submission" date="2013-03" db="EMBL/GenBank/DDBJ databases">
        <title>The Genome Sequence of Enterococcus dispar ATCC_51266 (Illumina only assembly).</title>
        <authorList>
            <consortium name="The Broad Institute Genomics Platform"/>
            <consortium name="The Broad Institute Genome Sequencing Center for Infectious Disease"/>
            <person name="Earl A."/>
            <person name="Russ C."/>
            <person name="Gilmore M."/>
            <person name="Surin D."/>
            <person name="Walker B."/>
            <person name="Young S."/>
            <person name="Zeng Q."/>
            <person name="Gargeya S."/>
            <person name="Fitzgerald M."/>
            <person name="Haas B."/>
            <person name="Abouelleil A."/>
            <person name="Allen A.W."/>
            <person name="Alvarado L."/>
            <person name="Arachchi H.M."/>
            <person name="Berlin A.M."/>
            <person name="Chapman S.B."/>
            <person name="Gainer-Dewar J."/>
            <person name="Goldberg J."/>
            <person name="Griggs A."/>
            <person name="Gujja S."/>
            <person name="Hansen M."/>
            <person name="Howarth C."/>
            <person name="Imamovic A."/>
            <person name="Ireland A."/>
            <person name="Larimer J."/>
            <person name="McCowan C."/>
            <person name="Murphy C."/>
            <person name="Pearson M."/>
            <person name="Poon T.W."/>
            <person name="Priest M."/>
            <person name="Roberts A."/>
            <person name="Saif S."/>
            <person name="Shea T."/>
            <person name="Sisk P."/>
            <person name="Sykes S."/>
            <person name="Wortman J."/>
            <person name="Nusbaum C."/>
            <person name="Birren B."/>
        </authorList>
    </citation>
    <scope>NUCLEOTIDE SEQUENCE [LARGE SCALE GENOMIC DNA]</scope>
    <source>
        <strain evidence="4 5">ATCC 51266</strain>
    </source>
</reference>
<dbReference type="AlphaFoldDB" id="S1P2L4"/>
<dbReference type="RefSeq" id="WP_016173067.1">
    <property type="nucleotide sequence ID" value="NZ_ASWK01000001.1"/>
</dbReference>
<dbReference type="InterPro" id="IPR007737">
    <property type="entry name" value="Mga_HTH"/>
</dbReference>
<evidence type="ECO:0000313" key="5">
    <source>
        <dbReference type="Proteomes" id="UP000014127"/>
    </source>
</evidence>
<evidence type="ECO:0000256" key="1">
    <source>
        <dbReference type="SAM" id="Coils"/>
    </source>
</evidence>
<name>S1P2L4_9ENTE</name>
<dbReference type="HOGENOM" id="CLU_040898_0_0_9"/>
<protein>
    <recommendedName>
        <fullName evidence="3">Mga helix-turn-helix domain-containing protein</fullName>
    </recommendedName>
</protein>
<dbReference type="eggNOG" id="ENOG5032CEN">
    <property type="taxonomic scope" value="Bacteria"/>
</dbReference>
<dbReference type="STRING" id="44009.RV01_GL001337"/>
<evidence type="ECO:0000256" key="2">
    <source>
        <dbReference type="SAM" id="MobiDB-lite"/>
    </source>
</evidence>
<feature type="region of interest" description="Disordered" evidence="2">
    <location>
        <begin position="502"/>
        <end position="524"/>
    </location>
</feature>
<gene>
    <name evidence="4" type="ORF">OMK_01928</name>
</gene>
<sequence>MLLSPLILEDAARQKISVMEFFSDKEAGTYSINYLCSELKLSYTTLSTLTQEIHDNLLELTGKSFLTANGKISWQPGDYRHNEYIQYLVRTSIPYNFILYSLIKPEVTFENFCEDFYLSQSTILRKLRPLKKYLNSFRIRLLASKMKIDGNEAMLRMFYTTYLWAGNLGQDILLSKFDFCDERNIMRILHFDKANFMHPREIFLRLAVNRLRAEQGYELEFPKFQTLPFSEFLPALTTYCEKFIADSQQAYLQARFISYMLYFTPFYINIDDFRIQELNDYYEELKDSNNSLIDLIEEYEQFFFTELVPETQADYEESFLLHINLFVTFMNYIIHQGDSPLIMDITRHEHAQEHDTYQELLKRNGDFFRRICRRKNFAWLAACCEDLVEDVTYNILPTFKNCYNHQTLNVGILTIPDYFIMQTIKEVLKQFGFVRIHFTNFDDPNIDFFISTFDTLLPDNLEKPIFIVELIENSGYEKELFAELWQAYRQKILRTSRTQEKTYQQFPPLSQNNKMSSEDFDSTN</sequence>
<dbReference type="PATRIC" id="fig|1139219.3.peg.1864"/>